<dbReference type="InterPro" id="IPR025698">
    <property type="entry name" value="2TM_dom"/>
</dbReference>
<sequence length="73" mass="8552">MTTQPSDAAIRWWLWIHIAWYVLANVGQIFTWYYATPELFFWPLWSIVGWGIGLGFHVWAARRTLRARAAAVS</sequence>
<dbReference type="Pfam" id="PF13239">
    <property type="entry name" value="2TM"/>
    <property type="match status" value="1"/>
</dbReference>
<keyword evidence="1" id="KW-0812">Transmembrane</keyword>
<keyword evidence="4" id="KW-1185">Reference proteome</keyword>
<dbReference type="Proteomes" id="UP001151002">
    <property type="component" value="Unassembled WGS sequence"/>
</dbReference>
<dbReference type="EMBL" id="JAPNTZ010000001">
    <property type="protein sequence ID" value="MCY1136783.1"/>
    <property type="molecule type" value="Genomic_DNA"/>
</dbReference>
<proteinExistence type="predicted"/>
<gene>
    <name evidence="3" type="ORF">OWR29_02150</name>
</gene>
<reference evidence="3" key="1">
    <citation type="submission" date="2022-11" db="EMBL/GenBank/DDBJ databases">
        <authorList>
            <person name="Somphong A."/>
            <person name="Phongsopitanun W."/>
        </authorList>
    </citation>
    <scope>NUCLEOTIDE SEQUENCE</scope>
    <source>
        <strain evidence="3">Pm04-4</strain>
    </source>
</reference>
<evidence type="ECO:0000256" key="1">
    <source>
        <dbReference type="SAM" id="Phobius"/>
    </source>
</evidence>
<feature type="transmembrane region" description="Helical" evidence="1">
    <location>
        <begin position="40"/>
        <end position="60"/>
    </location>
</feature>
<evidence type="ECO:0000313" key="3">
    <source>
        <dbReference type="EMBL" id="MCY1136783.1"/>
    </source>
</evidence>
<keyword evidence="1" id="KW-0472">Membrane</keyword>
<evidence type="ECO:0000313" key="4">
    <source>
        <dbReference type="Proteomes" id="UP001151002"/>
    </source>
</evidence>
<feature type="transmembrane region" description="Helical" evidence="1">
    <location>
        <begin position="12"/>
        <end position="34"/>
    </location>
</feature>
<feature type="domain" description="2TM" evidence="2">
    <location>
        <begin position="14"/>
        <end position="61"/>
    </location>
</feature>
<evidence type="ECO:0000259" key="2">
    <source>
        <dbReference type="Pfam" id="PF13239"/>
    </source>
</evidence>
<protein>
    <submittedName>
        <fullName evidence="3">2TM domain-containing protein</fullName>
    </submittedName>
</protein>
<name>A0ABT4ATW9_9ACTN</name>
<organism evidence="3 4">
    <name type="scientific">Paractinoplanes pyxinae</name>
    <dbReference type="NCBI Taxonomy" id="2997416"/>
    <lineage>
        <taxon>Bacteria</taxon>
        <taxon>Bacillati</taxon>
        <taxon>Actinomycetota</taxon>
        <taxon>Actinomycetes</taxon>
        <taxon>Micromonosporales</taxon>
        <taxon>Micromonosporaceae</taxon>
        <taxon>Paractinoplanes</taxon>
    </lineage>
</organism>
<accession>A0ABT4ATW9</accession>
<dbReference type="RefSeq" id="WP_267560557.1">
    <property type="nucleotide sequence ID" value="NZ_JAPNTZ010000001.1"/>
</dbReference>
<comment type="caution">
    <text evidence="3">The sequence shown here is derived from an EMBL/GenBank/DDBJ whole genome shotgun (WGS) entry which is preliminary data.</text>
</comment>
<keyword evidence="1" id="KW-1133">Transmembrane helix</keyword>